<protein>
    <recommendedName>
        <fullName evidence="3">F-box domain-containing protein</fullName>
    </recommendedName>
</protein>
<evidence type="ECO:0000313" key="1">
    <source>
        <dbReference type="EMBL" id="KZT40345.1"/>
    </source>
</evidence>
<feature type="non-terminal residue" evidence="1">
    <location>
        <position position="1"/>
    </location>
</feature>
<sequence length="349" mass="39471">RHGNPSIRKLDTRPTLCVALTCRTFAKLALPLLFHLTEMLTFALSPTSTTLSTAPKIMSTLTSPVPTFLSSDARLYGYFVRFLSLGYLSPVSHFKQVLSCCPNVTHIVCTIVPGPLKWGPLLAQLHCLVALRINAYDSLCADDDSSALTFPTLEILFLLIQQDRAWGTISWNLPKLRRLSLLCVRSPDLTRSVDFLQRYGKTLDYFYLEAGLGPLVLAELESLCPRLTHLQVIHPLLFEPNNPKPVHRGITIIEFLDLRREELEVSGGNAPIRRVLENLHLILFPCLKQIRCPWSLRTPPPDSPEFSENIAQPERLPTWFLELVAEWERNGIELIRTDIDDLITLDSLN</sequence>
<evidence type="ECO:0008006" key="3">
    <source>
        <dbReference type="Google" id="ProtNLM"/>
    </source>
</evidence>
<evidence type="ECO:0000313" key="2">
    <source>
        <dbReference type="Proteomes" id="UP000076798"/>
    </source>
</evidence>
<reference evidence="1 2" key="1">
    <citation type="journal article" date="2016" name="Mol. Biol. Evol.">
        <title>Comparative Genomics of Early-Diverging Mushroom-Forming Fungi Provides Insights into the Origins of Lignocellulose Decay Capabilities.</title>
        <authorList>
            <person name="Nagy L.G."/>
            <person name="Riley R."/>
            <person name="Tritt A."/>
            <person name="Adam C."/>
            <person name="Daum C."/>
            <person name="Floudas D."/>
            <person name="Sun H."/>
            <person name="Yadav J.S."/>
            <person name="Pangilinan J."/>
            <person name="Larsson K.H."/>
            <person name="Matsuura K."/>
            <person name="Barry K."/>
            <person name="Labutti K."/>
            <person name="Kuo R."/>
            <person name="Ohm R.A."/>
            <person name="Bhattacharya S.S."/>
            <person name="Shirouzu T."/>
            <person name="Yoshinaga Y."/>
            <person name="Martin F.M."/>
            <person name="Grigoriev I.V."/>
            <person name="Hibbett D.S."/>
        </authorList>
    </citation>
    <scope>NUCLEOTIDE SEQUENCE [LARGE SCALE GENOMIC DNA]</scope>
    <source>
        <strain evidence="1 2">HHB10207 ss-3</strain>
    </source>
</reference>
<dbReference type="Proteomes" id="UP000076798">
    <property type="component" value="Unassembled WGS sequence"/>
</dbReference>
<proteinExistence type="predicted"/>
<dbReference type="OrthoDB" id="3258555at2759"/>
<gene>
    <name evidence="1" type="ORF">SISSUDRAFT_1044419</name>
</gene>
<dbReference type="EMBL" id="KV428034">
    <property type="protein sequence ID" value="KZT40345.1"/>
    <property type="molecule type" value="Genomic_DNA"/>
</dbReference>
<name>A0A166F6Z8_9AGAM</name>
<accession>A0A166F6Z8</accession>
<keyword evidence="2" id="KW-1185">Reference proteome</keyword>
<dbReference type="AlphaFoldDB" id="A0A166F6Z8"/>
<organism evidence="1 2">
    <name type="scientific">Sistotremastrum suecicum HHB10207 ss-3</name>
    <dbReference type="NCBI Taxonomy" id="1314776"/>
    <lineage>
        <taxon>Eukaryota</taxon>
        <taxon>Fungi</taxon>
        <taxon>Dikarya</taxon>
        <taxon>Basidiomycota</taxon>
        <taxon>Agaricomycotina</taxon>
        <taxon>Agaricomycetes</taxon>
        <taxon>Sistotremastrales</taxon>
        <taxon>Sistotremastraceae</taxon>
        <taxon>Sistotremastrum</taxon>
    </lineage>
</organism>